<evidence type="ECO:0000256" key="5">
    <source>
        <dbReference type="ARBA" id="ARBA00022840"/>
    </source>
</evidence>
<dbReference type="PRINTS" id="PR00985">
    <property type="entry name" value="TRNASYNTHLEU"/>
</dbReference>
<reference evidence="8 9" key="1">
    <citation type="submission" date="2018-06" db="EMBL/GenBank/DDBJ databases">
        <authorList>
            <consortium name="Pathogen Informatics"/>
            <person name="Doyle S."/>
        </authorList>
    </citation>
    <scope>NUCLEOTIDE SEQUENCE [LARGE SCALE GENOMIC DNA]</scope>
    <source>
        <strain evidence="8 9">NCTC11872</strain>
    </source>
</reference>
<accession>A0A2X1PL03</accession>
<protein>
    <recommendedName>
        <fullName evidence="2">leucine--tRNA ligase</fullName>
        <ecNumber evidence="2">6.1.1.4</ecNumber>
    </recommendedName>
</protein>
<dbReference type="InterPro" id="IPR014729">
    <property type="entry name" value="Rossmann-like_a/b/a_fold"/>
</dbReference>
<dbReference type="EMBL" id="UASK01000006">
    <property type="protein sequence ID" value="SPX42231.1"/>
    <property type="molecule type" value="Genomic_DNA"/>
</dbReference>
<keyword evidence="3 8" id="KW-0436">Ligase</keyword>
<dbReference type="GO" id="GO:0006429">
    <property type="term" value="P:leucyl-tRNA aminoacylation"/>
    <property type="evidence" value="ECO:0007669"/>
    <property type="project" value="InterPro"/>
</dbReference>
<gene>
    <name evidence="8" type="primary">leuS_3</name>
    <name evidence="8" type="ORF">NCTC11872_01861</name>
</gene>
<sequence length="47" mass="5579">MEQKEIPQWFIKITDYAEQLLGGLDTLPQWPDMVKTMQRNWIGRSEG</sequence>
<keyword evidence="7 8" id="KW-0030">Aminoacyl-tRNA synthetase</keyword>
<dbReference type="GO" id="GO:0004823">
    <property type="term" value="F:leucine-tRNA ligase activity"/>
    <property type="evidence" value="ECO:0007669"/>
    <property type="project" value="UniProtKB-EC"/>
</dbReference>
<dbReference type="PANTHER" id="PTHR43740">
    <property type="entry name" value="LEUCYL-TRNA SYNTHETASE"/>
    <property type="match status" value="1"/>
</dbReference>
<evidence type="ECO:0000256" key="6">
    <source>
        <dbReference type="ARBA" id="ARBA00022917"/>
    </source>
</evidence>
<organism evidence="8 9">
    <name type="scientific">Haemophilus influenzae</name>
    <dbReference type="NCBI Taxonomy" id="727"/>
    <lineage>
        <taxon>Bacteria</taxon>
        <taxon>Pseudomonadati</taxon>
        <taxon>Pseudomonadota</taxon>
        <taxon>Gammaproteobacteria</taxon>
        <taxon>Pasteurellales</taxon>
        <taxon>Pasteurellaceae</taxon>
        <taxon>Haemophilus</taxon>
    </lineage>
</organism>
<dbReference type="PANTHER" id="PTHR43740:SF2">
    <property type="entry name" value="LEUCINE--TRNA LIGASE, MITOCHONDRIAL"/>
    <property type="match status" value="1"/>
</dbReference>
<keyword evidence="5" id="KW-0067">ATP-binding</keyword>
<comment type="similarity">
    <text evidence="1">Belongs to the class-I aminoacyl-tRNA synthetase family.</text>
</comment>
<dbReference type="Proteomes" id="UP000249936">
    <property type="component" value="Unassembled WGS sequence"/>
</dbReference>
<dbReference type="Gene3D" id="3.40.50.620">
    <property type="entry name" value="HUPs"/>
    <property type="match status" value="1"/>
</dbReference>
<dbReference type="InterPro" id="IPR002302">
    <property type="entry name" value="Leu-tRNA-ligase"/>
</dbReference>
<dbReference type="AlphaFoldDB" id="A0A2X1PL03"/>
<evidence type="ECO:0000313" key="8">
    <source>
        <dbReference type="EMBL" id="SPX42231.1"/>
    </source>
</evidence>
<proteinExistence type="inferred from homology"/>
<dbReference type="SUPFAM" id="SSF52374">
    <property type="entry name" value="Nucleotidylyl transferase"/>
    <property type="match status" value="1"/>
</dbReference>
<evidence type="ECO:0000256" key="2">
    <source>
        <dbReference type="ARBA" id="ARBA00013164"/>
    </source>
</evidence>
<evidence type="ECO:0000313" key="9">
    <source>
        <dbReference type="Proteomes" id="UP000249936"/>
    </source>
</evidence>
<evidence type="ECO:0000256" key="4">
    <source>
        <dbReference type="ARBA" id="ARBA00022741"/>
    </source>
</evidence>
<name>A0A2X1PL03_HAEIF</name>
<dbReference type="EC" id="6.1.1.4" evidence="2"/>
<keyword evidence="6" id="KW-0648">Protein biosynthesis</keyword>
<dbReference type="GO" id="GO:0005829">
    <property type="term" value="C:cytosol"/>
    <property type="evidence" value="ECO:0007669"/>
    <property type="project" value="TreeGrafter"/>
</dbReference>
<evidence type="ECO:0000256" key="3">
    <source>
        <dbReference type="ARBA" id="ARBA00022598"/>
    </source>
</evidence>
<evidence type="ECO:0000256" key="1">
    <source>
        <dbReference type="ARBA" id="ARBA00005594"/>
    </source>
</evidence>
<evidence type="ECO:0000256" key="7">
    <source>
        <dbReference type="ARBA" id="ARBA00023146"/>
    </source>
</evidence>
<keyword evidence="4" id="KW-0547">Nucleotide-binding</keyword>
<dbReference type="GO" id="GO:0005524">
    <property type="term" value="F:ATP binding"/>
    <property type="evidence" value="ECO:0007669"/>
    <property type="project" value="UniProtKB-KW"/>
</dbReference>